<dbReference type="Proteomes" id="UP000176815">
    <property type="component" value="Unassembled WGS sequence"/>
</dbReference>
<dbReference type="GO" id="GO:0005737">
    <property type="term" value="C:cytoplasm"/>
    <property type="evidence" value="ECO:0007669"/>
    <property type="project" value="TreeGrafter"/>
</dbReference>
<evidence type="ECO:0000313" key="8">
    <source>
        <dbReference type="EMBL" id="OGC77264.1"/>
    </source>
</evidence>
<evidence type="ECO:0000259" key="7">
    <source>
        <dbReference type="SMART" id="SM01086"/>
    </source>
</evidence>
<keyword evidence="5" id="KW-0472">Membrane</keyword>
<gene>
    <name evidence="8" type="ORF">A2619_00640</name>
</gene>
<feature type="domain" description="AAA+ ATPase" evidence="6">
    <location>
        <begin position="325"/>
        <end position="470"/>
    </location>
</feature>
<dbReference type="SUPFAM" id="SSF52540">
    <property type="entry name" value="P-loop containing nucleoside triphosphate hydrolases"/>
    <property type="match status" value="2"/>
</dbReference>
<dbReference type="SMART" id="SM01086">
    <property type="entry name" value="ClpB_D2-small"/>
    <property type="match status" value="1"/>
</dbReference>
<evidence type="ECO:0000313" key="9">
    <source>
        <dbReference type="Proteomes" id="UP000176815"/>
    </source>
</evidence>
<dbReference type="Pfam" id="PF10431">
    <property type="entry name" value="ClpB_D2-small"/>
    <property type="match status" value="1"/>
</dbReference>
<keyword evidence="5" id="KW-0812">Transmembrane</keyword>
<dbReference type="Pfam" id="PF07724">
    <property type="entry name" value="AAA_2"/>
    <property type="match status" value="1"/>
</dbReference>
<keyword evidence="2" id="KW-0547">Nucleotide-binding</keyword>
<keyword evidence="3" id="KW-0067">ATP-binding</keyword>
<dbReference type="SMART" id="SM00382">
    <property type="entry name" value="AAA"/>
    <property type="match status" value="2"/>
</dbReference>
<dbReference type="InterPro" id="IPR050130">
    <property type="entry name" value="ClpA_ClpB"/>
</dbReference>
<dbReference type="Pfam" id="PF17871">
    <property type="entry name" value="AAA_lid_9"/>
    <property type="match status" value="1"/>
</dbReference>
<dbReference type="PANTHER" id="PTHR11638">
    <property type="entry name" value="ATP-DEPENDENT CLP PROTEASE"/>
    <property type="match status" value="1"/>
</dbReference>
<dbReference type="InterPro" id="IPR003593">
    <property type="entry name" value="AAA+_ATPase"/>
</dbReference>
<feature type="domain" description="Clp ATPase C-terminal" evidence="7">
    <location>
        <begin position="768"/>
        <end position="853"/>
    </location>
</feature>
<organism evidence="8 9">
    <name type="scientific">candidate division WWE3 bacterium RIFOXYD1_FULL_39_9</name>
    <dbReference type="NCBI Taxonomy" id="1802649"/>
    <lineage>
        <taxon>Bacteria</taxon>
        <taxon>Katanobacteria</taxon>
    </lineage>
</organism>
<dbReference type="InterPro" id="IPR001270">
    <property type="entry name" value="ClpA/B"/>
</dbReference>
<evidence type="ECO:0000256" key="2">
    <source>
        <dbReference type="ARBA" id="ARBA00022741"/>
    </source>
</evidence>
<dbReference type="PANTHER" id="PTHR11638:SF18">
    <property type="entry name" value="HEAT SHOCK PROTEIN 104"/>
    <property type="match status" value="1"/>
</dbReference>
<evidence type="ECO:0000256" key="1">
    <source>
        <dbReference type="ARBA" id="ARBA00022737"/>
    </source>
</evidence>
<dbReference type="AlphaFoldDB" id="A0A1F4X6F3"/>
<evidence type="ECO:0000259" key="6">
    <source>
        <dbReference type="SMART" id="SM00382"/>
    </source>
</evidence>
<keyword evidence="4" id="KW-0143">Chaperone</keyword>
<evidence type="ECO:0000256" key="5">
    <source>
        <dbReference type="SAM" id="Phobius"/>
    </source>
</evidence>
<dbReference type="EMBL" id="MEWG01000023">
    <property type="protein sequence ID" value="OGC77264.1"/>
    <property type="molecule type" value="Genomic_DNA"/>
</dbReference>
<proteinExistence type="predicted"/>
<dbReference type="InterPro" id="IPR041546">
    <property type="entry name" value="ClpA/ClpB_AAA_lid"/>
</dbReference>
<feature type="transmembrane region" description="Helical" evidence="5">
    <location>
        <begin position="68"/>
        <end position="94"/>
    </location>
</feature>
<keyword evidence="5" id="KW-1133">Transmembrane helix</keyword>
<feature type="transmembrane region" description="Helical" evidence="5">
    <location>
        <begin position="101"/>
        <end position="121"/>
    </location>
</feature>
<reference evidence="8 9" key="1">
    <citation type="journal article" date="2016" name="Nat. Commun.">
        <title>Thousands of microbial genomes shed light on interconnected biogeochemical processes in an aquifer system.</title>
        <authorList>
            <person name="Anantharaman K."/>
            <person name="Brown C.T."/>
            <person name="Hug L.A."/>
            <person name="Sharon I."/>
            <person name="Castelle C.J."/>
            <person name="Probst A.J."/>
            <person name="Thomas B.C."/>
            <person name="Singh A."/>
            <person name="Wilkins M.J."/>
            <person name="Karaoz U."/>
            <person name="Brodie E.L."/>
            <person name="Williams K.H."/>
            <person name="Hubbard S.S."/>
            <person name="Banfield J.F."/>
        </authorList>
    </citation>
    <scope>NUCLEOTIDE SEQUENCE [LARGE SCALE GENOMIC DNA]</scope>
</reference>
<feature type="domain" description="AAA+ ATPase" evidence="6">
    <location>
        <begin position="602"/>
        <end position="769"/>
    </location>
</feature>
<comment type="caution">
    <text evidence="8">The sequence shown here is derived from an EMBL/GenBank/DDBJ whole genome shotgun (WGS) entry which is preliminary data.</text>
</comment>
<dbReference type="InterPro" id="IPR003959">
    <property type="entry name" value="ATPase_AAA_core"/>
</dbReference>
<name>A0A1F4X6F3_UNCKA</name>
<protein>
    <submittedName>
        <fullName evidence="8">Uncharacterized protein</fullName>
    </submittedName>
</protein>
<dbReference type="InterPro" id="IPR019489">
    <property type="entry name" value="Clp_ATPase_C"/>
</dbReference>
<feature type="transmembrane region" description="Helical" evidence="5">
    <location>
        <begin position="30"/>
        <end position="48"/>
    </location>
</feature>
<dbReference type="GO" id="GO:0005524">
    <property type="term" value="F:ATP binding"/>
    <property type="evidence" value="ECO:0007669"/>
    <property type="project" value="UniProtKB-KW"/>
</dbReference>
<dbReference type="Gene3D" id="1.10.8.60">
    <property type="match status" value="2"/>
</dbReference>
<dbReference type="Gene3D" id="3.40.50.300">
    <property type="entry name" value="P-loop containing nucleotide triphosphate hydrolases"/>
    <property type="match status" value="2"/>
</dbReference>
<dbReference type="InterPro" id="IPR027417">
    <property type="entry name" value="P-loop_NTPase"/>
</dbReference>
<accession>A0A1F4X6F3</accession>
<dbReference type="GO" id="GO:0016887">
    <property type="term" value="F:ATP hydrolysis activity"/>
    <property type="evidence" value="ECO:0007669"/>
    <property type="project" value="InterPro"/>
</dbReference>
<sequence>MRSLLKPPHLFVYWWAIKTPKRIFTLLKRILLIINNHLSFTINLRLIFTPLFGDYTIIGRSIGFTVRIFEIFFGSIFVIVMSIAALVAPVIWLLLPAAIFIQYKIVLFPVLLLTYLVWSIYTRDAPEKRVSECTEEDCLKAFRPAVKNIYDKLQDNPRTSLEQLLNTKEVYYLLRKLELQNVEFVEKFQNAPHYNFSQLLPNLYTFAKATGTRYVEIEHLFVALIKTLPNYELFLSTFGTKIDSIERGVRWTLEEKEELSKMYIWQDDFESLILGGTGKGMTGRVTPLLDSMSEDFTKMAIKGGYTRFTVRENSIKKLGEMLSGSNENILIIGAPGCGKTSLVRGIAYKVMQGTQFKSIVNKRIVSLQLAGILTGTRTVGEIAERLRYAISEAKSSGDIILFIDEIHTLVTGGGDKSPEVAAIYSLLEPELSSNTIQFIGATTIQNYRKYIEPNGAFSRLFNILEIDEASVDETIGILKYVIREIEKKKKILVSYKAVEKTLELSRKLIHDRVLPDKAIIIMDRAASAVAETSKYLDSRAVEHVISEITHVPSQLLTDEESTKLLNIEAEMKKMVIGQDHAIKQVASALKRARAGIRNEGKPIASFLFVGTTGVGKTQTSKALAKSYFGDTKNMIRLDMSEYQQLDSMTRLLGSPDGSTKGVLTEAIRSKPFALLLLDEIEKAHPNILLTFLQVLDEGRLTDSSGLEIDFTNTLIIATSNVGTRSIQEIFNKKGSNQEMQDTAMKDVHAHFAPEFLNRFSGIIVFNPLTMENVRDITKLLLKRVYESAEAKGIKLSFKEEVLDELMKRGYSPEWGARPLARVIEDTVESYLAVKILTKEFKMGDEVELGNEVFDEEKPVSTA</sequence>
<dbReference type="Pfam" id="PF00004">
    <property type="entry name" value="AAA"/>
    <property type="match status" value="1"/>
</dbReference>
<keyword evidence="1" id="KW-0677">Repeat</keyword>
<dbReference type="CDD" id="cd19499">
    <property type="entry name" value="RecA-like_ClpB_Hsp104-like"/>
    <property type="match status" value="1"/>
</dbReference>
<dbReference type="CDD" id="cd00009">
    <property type="entry name" value="AAA"/>
    <property type="match status" value="1"/>
</dbReference>
<dbReference type="PRINTS" id="PR00300">
    <property type="entry name" value="CLPPROTEASEA"/>
</dbReference>
<evidence type="ECO:0000256" key="3">
    <source>
        <dbReference type="ARBA" id="ARBA00022840"/>
    </source>
</evidence>
<evidence type="ECO:0000256" key="4">
    <source>
        <dbReference type="ARBA" id="ARBA00023186"/>
    </source>
</evidence>
<dbReference type="GO" id="GO:0034605">
    <property type="term" value="P:cellular response to heat"/>
    <property type="evidence" value="ECO:0007669"/>
    <property type="project" value="TreeGrafter"/>
</dbReference>